<name>R9PIX8_AGAAL</name>
<dbReference type="SUPFAM" id="SSF49777">
    <property type="entry name" value="PEBP-like"/>
    <property type="match status" value="1"/>
</dbReference>
<gene>
    <name evidence="1" type="ORF">AALB_1380</name>
</gene>
<accession>R9PIX8</accession>
<evidence type="ECO:0000313" key="2">
    <source>
        <dbReference type="Proteomes" id="UP000014461"/>
    </source>
</evidence>
<dbReference type="PANTHER" id="PTHR30289">
    <property type="entry name" value="UNCHARACTERIZED PROTEIN YBCL-RELATED"/>
    <property type="match status" value="1"/>
</dbReference>
<organism evidence="1 2">
    <name type="scientific">Agarivorans albus MKT 106</name>
    <dbReference type="NCBI Taxonomy" id="1331007"/>
    <lineage>
        <taxon>Bacteria</taxon>
        <taxon>Pseudomonadati</taxon>
        <taxon>Pseudomonadota</taxon>
        <taxon>Gammaproteobacteria</taxon>
        <taxon>Alteromonadales</taxon>
        <taxon>Alteromonadaceae</taxon>
        <taxon>Agarivorans</taxon>
    </lineage>
</organism>
<dbReference type="NCBIfam" id="TIGR00481">
    <property type="entry name" value="YbhB/YbcL family Raf kinase inhibitor-like protein"/>
    <property type="match status" value="1"/>
</dbReference>
<dbReference type="Proteomes" id="UP000014461">
    <property type="component" value="Unassembled WGS sequence"/>
</dbReference>
<dbReference type="InterPro" id="IPR005247">
    <property type="entry name" value="YbhB_YbcL/LppC-like"/>
</dbReference>
<evidence type="ECO:0000313" key="1">
    <source>
        <dbReference type="EMBL" id="GAD01300.1"/>
    </source>
</evidence>
<dbReference type="InterPro" id="IPR036610">
    <property type="entry name" value="PEBP-like_sf"/>
</dbReference>
<dbReference type="CDD" id="cd00865">
    <property type="entry name" value="PEBP_bact_arch"/>
    <property type="match status" value="1"/>
</dbReference>
<dbReference type="OrthoDB" id="9797506at2"/>
<dbReference type="EMBL" id="BARX01000007">
    <property type="protein sequence ID" value="GAD01300.1"/>
    <property type="molecule type" value="Genomic_DNA"/>
</dbReference>
<dbReference type="InterPro" id="IPR008914">
    <property type="entry name" value="PEBP"/>
</dbReference>
<dbReference type="PANTHER" id="PTHR30289:SF1">
    <property type="entry name" value="PEBP (PHOSPHATIDYLETHANOLAMINE-BINDING PROTEIN) FAMILY PROTEIN"/>
    <property type="match status" value="1"/>
</dbReference>
<dbReference type="STRING" id="1331007.AALB_1380"/>
<proteinExistence type="predicted"/>
<dbReference type="AlphaFoldDB" id="R9PIX8"/>
<reference evidence="1" key="1">
    <citation type="journal article" date="2013" name="Genome Announc.">
        <title>Draft Genome Sequence of Agarivorans albus Strain MKT 106T, an Agarolytic Marine Bacterium.</title>
        <authorList>
            <person name="Yasuike M."/>
            <person name="Nakamura Y."/>
            <person name="Kai W."/>
            <person name="Fujiwara A."/>
            <person name="Fukui Y."/>
            <person name="Satomi M."/>
            <person name="Sano M."/>
        </authorList>
    </citation>
    <scope>NUCLEOTIDE SEQUENCE [LARGE SCALE GENOMIC DNA]</scope>
</reference>
<sequence length="168" mass="18108">MAMAESLSLSSNDISHGELMSKQQEFVGFGCTGGNMSPQLSWKNPPKGTKSFAITAYDPDAPTGSGWWHWQVVNIPLSTRSLATNAGSVESEILPSGSRQIENDYGVEAFGGACPPKGHGMHRYRFTLHALSVEKLDLPTRASGALAGYMINANTLESSTIEALYQRE</sequence>
<comment type="caution">
    <text evidence="1">The sequence shown here is derived from an EMBL/GenBank/DDBJ whole genome shotgun (WGS) entry which is preliminary data.</text>
</comment>
<keyword evidence="2" id="KW-1185">Reference proteome</keyword>
<dbReference type="Gene3D" id="3.90.280.10">
    <property type="entry name" value="PEBP-like"/>
    <property type="match status" value="1"/>
</dbReference>
<evidence type="ECO:0008006" key="3">
    <source>
        <dbReference type="Google" id="ProtNLM"/>
    </source>
</evidence>
<dbReference type="Pfam" id="PF01161">
    <property type="entry name" value="PBP"/>
    <property type="match status" value="1"/>
</dbReference>
<protein>
    <recommendedName>
        <fullName evidence="3">Phospholipid-binding protein</fullName>
    </recommendedName>
</protein>